<dbReference type="Gene3D" id="3.30.450.40">
    <property type="match status" value="1"/>
</dbReference>
<sequence>MGSRELSLRERQVLGIIIQSYVVTAAPVGSRYIARNYSLGLSDATIRNVMADLEDEGYIHQPHTSAGRIPTDLGYRYYVDLIMKVQRIDEDEKRRMETDYGQIAMEHPGTSRDVLLSAAKVLGCISRQLSVVLSPTLSDAVFERLDMVLLSSTRMMVILSIHSLFVKTIVMELPLEVSRKMIEEVSNVINERLAGLTLSEIRRSIAHRLAGSHGDGALKDLIVRSAGSLFDESPIFERLYISGTEYIVDQPEFKQPERVRELITMIEDKFSVARLVEKSGHMSEALRPSDMDVTISIGSENSTREAEDLTIVSTPYYAGNMVGRLGILGPKRMDYEHAVRVLNYMADSLTATLTDAN</sequence>
<dbReference type="Gene3D" id="3.30.390.60">
    <property type="entry name" value="Heat-inducible transcription repressor hrca homolog, domain 3"/>
    <property type="match status" value="1"/>
</dbReference>
<evidence type="ECO:0000256" key="2">
    <source>
        <dbReference type="ARBA" id="ARBA00023015"/>
    </source>
</evidence>
<comment type="caution">
    <text evidence="7">The sequence shown here is derived from an EMBL/GenBank/DDBJ whole genome shotgun (WGS) entry which is preliminary data.</text>
</comment>
<evidence type="ECO:0000313" key="7">
    <source>
        <dbReference type="EMBL" id="RTY38849.1"/>
    </source>
</evidence>
<dbReference type="InterPro" id="IPR029016">
    <property type="entry name" value="GAF-like_dom_sf"/>
</dbReference>
<evidence type="ECO:0000313" key="8">
    <source>
        <dbReference type="Proteomes" id="UP000279908"/>
    </source>
</evidence>
<dbReference type="InterPro" id="IPR036388">
    <property type="entry name" value="WH-like_DNA-bd_sf"/>
</dbReference>
<gene>
    <name evidence="5 7" type="primary">hrcA</name>
    <name evidence="7" type="ORF">EKD02_04030</name>
</gene>
<dbReference type="GO" id="GO:0003677">
    <property type="term" value="F:DNA binding"/>
    <property type="evidence" value="ECO:0007669"/>
    <property type="project" value="InterPro"/>
</dbReference>
<dbReference type="AlphaFoldDB" id="A0A432AVH2"/>
<dbReference type="Gene3D" id="1.10.10.10">
    <property type="entry name" value="Winged helix-like DNA-binding domain superfamily/Winged helix DNA-binding domain"/>
    <property type="match status" value="1"/>
</dbReference>
<organism evidence="7 8">
    <name type="scientific">Chlorobium phaeovibrioides</name>
    <dbReference type="NCBI Taxonomy" id="1094"/>
    <lineage>
        <taxon>Bacteria</taxon>
        <taxon>Pseudomonadati</taxon>
        <taxon>Chlorobiota</taxon>
        <taxon>Chlorobiia</taxon>
        <taxon>Chlorobiales</taxon>
        <taxon>Chlorobiaceae</taxon>
        <taxon>Chlorobium/Pelodictyon group</taxon>
        <taxon>Chlorobium</taxon>
    </lineage>
</organism>
<feature type="domain" description="Heat-inducible transcription repressor HrcA C-terminal" evidence="6">
    <location>
        <begin position="113"/>
        <end position="339"/>
    </location>
</feature>
<protein>
    <recommendedName>
        <fullName evidence="5">Heat-inducible transcription repressor HrcA</fullName>
    </recommendedName>
</protein>
<dbReference type="HAMAP" id="MF_00081">
    <property type="entry name" value="HrcA"/>
    <property type="match status" value="1"/>
</dbReference>
<dbReference type="InterPro" id="IPR036390">
    <property type="entry name" value="WH_DNA-bd_sf"/>
</dbReference>
<dbReference type="GO" id="GO:0045892">
    <property type="term" value="P:negative regulation of DNA-templated transcription"/>
    <property type="evidence" value="ECO:0007669"/>
    <property type="project" value="UniProtKB-UniRule"/>
</dbReference>
<dbReference type="SMR" id="A0A432AVH2"/>
<keyword evidence="4 5" id="KW-0804">Transcription</keyword>
<keyword evidence="2 5" id="KW-0805">Transcription regulation</keyword>
<name>A0A432AVH2_CHLPH</name>
<dbReference type="NCBIfam" id="TIGR00331">
    <property type="entry name" value="hrcA"/>
    <property type="match status" value="1"/>
</dbReference>
<dbReference type="InterPro" id="IPR002571">
    <property type="entry name" value="HrcA"/>
</dbReference>
<dbReference type="InterPro" id="IPR021153">
    <property type="entry name" value="HrcA_C"/>
</dbReference>
<dbReference type="Proteomes" id="UP000279908">
    <property type="component" value="Unassembled WGS sequence"/>
</dbReference>
<comment type="similarity">
    <text evidence="5">Belongs to the HrcA family.</text>
</comment>
<accession>A0A432AVH2</accession>
<keyword evidence="3 5" id="KW-0346">Stress response</keyword>
<reference evidence="7 8" key="1">
    <citation type="submission" date="2018-12" db="EMBL/GenBank/DDBJ databases">
        <authorList>
            <person name="Lunina O.N."/>
            <person name="Grouzdev D.S."/>
            <person name="Gorlenko V.M."/>
            <person name="Savvichev A.S."/>
        </authorList>
    </citation>
    <scope>NUCLEOTIDE SEQUENCE [LARGE SCALE GENOMIC DNA]</scope>
    <source>
        <strain evidence="7 8">BrKhr-17</strain>
    </source>
</reference>
<dbReference type="PANTHER" id="PTHR34824:SF1">
    <property type="entry name" value="HEAT-INDUCIBLE TRANSCRIPTION REPRESSOR HRCA"/>
    <property type="match status" value="1"/>
</dbReference>
<dbReference type="RefSeq" id="WP_011890549.1">
    <property type="nucleotide sequence ID" value="NZ_RXYK01000004.1"/>
</dbReference>
<comment type="function">
    <text evidence="5">Negative regulator of class I heat shock genes (grpE-dnaK-dnaJ and groELS operons). Prevents heat-shock induction of these operons.</text>
</comment>
<evidence type="ECO:0000256" key="1">
    <source>
        <dbReference type="ARBA" id="ARBA00022491"/>
    </source>
</evidence>
<dbReference type="PIRSF" id="PIRSF005485">
    <property type="entry name" value="HrcA"/>
    <property type="match status" value="1"/>
</dbReference>
<evidence type="ECO:0000259" key="6">
    <source>
        <dbReference type="Pfam" id="PF01628"/>
    </source>
</evidence>
<dbReference type="OMA" id="GPKRMDY"/>
<dbReference type="EMBL" id="RXYK01000004">
    <property type="protein sequence ID" value="RTY38849.1"/>
    <property type="molecule type" value="Genomic_DNA"/>
</dbReference>
<dbReference type="InterPro" id="IPR023120">
    <property type="entry name" value="WHTH_transcript_rep_HrcA_IDD"/>
</dbReference>
<dbReference type="Pfam" id="PF01628">
    <property type="entry name" value="HrcA"/>
    <property type="match status" value="1"/>
</dbReference>
<evidence type="ECO:0000256" key="3">
    <source>
        <dbReference type="ARBA" id="ARBA00023016"/>
    </source>
</evidence>
<dbReference type="PANTHER" id="PTHR34824">
    <property type="entry name" value="HEAT-INDUCIBLE TRANSCRIPTION REPRESSOR HRCA"/>
    <property type="match status" value="1"/>
</dbReference>
<keyword evidence="1 5" id="KW-0678">Repressor</keyword>
<evidence type="ECO:0000256" key="5">
    <source>
        <dbReference type="HAMAP-Rule" id="MF_00081"/>
    </source>
</evidence>
<evidence type="ECO:0000256" key="4">
    <source>
        <dbReference type="ARBA" id="ARBA00023163"/>
    </source>
</evidence>
<dbReference type="SUPFAM" id="SSF55781">
    <property type="entry name" value="GAF domain-like"/>
    <property type="match status" value="1"/>
</dbReference>
<dbReference type="SUPFAM" id="SSF46785">
    <property type="entry name" value="Winged helix' DNA-binding domain"/>
    <property type="match status" value="1"/>
</dbReference>
<proteinExistence type="inferred from homology"/>